<evidence type="ECO:0000313" key="1">
    <source>
        <dbReference type="EMBL" id="KAG8518451.1"/>
    </source>
</evidence>
<keyword evidence="2" id="KW-1185">Reference proteome</keyword>
<reference evidence="1" key="1">
    <citation type="journal article" date="2021" name="Evol. Appl.">
        <title>The genome of the Pyrenean desman and the effects of bottlenecks and inbreeding on the genomic landscape of an endangered species.</title>
        <authorList>
            <person name="Escoda L."/>
            <person name="Castresana J."/>
        </authorList>
    </citation>
    <scope>NUCLEOTIDE SEQUENCE</scope>
    <source>
        <strain evidence="1">IBE-C5619</strain>
    </source>
</reference>
<feature type="non-terminal residue" evidence="1">
    <location>
        <position position="63"/>
    </location>
</feature>
<proteinExistence type="predicted"/>
<name>A0A8J6DRT9_GALPY</name>
<sequence length="63" mass="6977">ARLSAFTCDPSHIVLSVVSSLIDAKWIVGKQYTVEDIVLLKALPVPHMKYVGHDLAEIVFKVD</sequence>
<accession>A0A8J6DRT9</accession>
<protein>
    <submittedName>
        <fullName evidence="1">Uncharacterized protein</fullName>
    </submittedName>
</protein>
<dbReference type="Proteomes" id="UP000700334">
    <property type="component" value="Unassembled WGS sequence"/>
</dbReference>
<comment type="caution">
    <text evidence="1">The sequence shown here is derived from an EMBL/GenBank/DDBJ whole genome shotgun (WGS) entry which is preliminary data.</text>
</comment>
<dbReference type="EMBL" id="JAGFMF010011632">
    <property type="protein sequence ID" value="KAG8518451.1"/>
    <property type="molecule type" value="Genomic_DNA"/>
</dbReference>
<organism evidence="1 2">
    <name type="scientific">Galemys pyrenaicus</name>
    <name type="common">Iberian desman</name>
    <name type="synonym">Pyrenean desman</name>
    <dbReference type="NCBI Taxonomy" id="202257"/>
    <lineage>
        <taxon>Eukaryota</taxon>
        <taxon>Metazoa</taxon>
        <taxon>Chordata</taxon>
        <taxon>Craniata</taxon>
        <taxon>Vertebrata</taxon>
        <taxon>Euteleostomi</taxon>
        <taxon>Mammalia</taxon>
        <taxon>Eutheria</taxon>
        <taxon>Laurasiatheria</taxon>
        <taxon>Eulipotyphla</taxon>
        <taxon>Talpidae</taxon>
        <taxon>Galemys</taxon>
    </lineage>
</organism>
<dbReference type="AlphaFoldDB" id="A0A8J6DRT9"/>
<gene>
    <name evidence="1" type="ORF">J0S82_000111</name>
</gene>
<evidence type="ECO:0000313" key="2">
    <source>
        <dbReference type="Proteomes" id="UP000700334"/>
    </source>
</evidence>